<gene>
    <name evidence="2" type="ORF">GCM10009431_30060</name>
</gene>
<protein>
    <recommendedName>
        <fullName evidence="1">EGF-like domain-containing protein</fullName>
    </recommendedName>
</protein>
<comment type="caution">
    <text evidence="2">The sequence shown here is derived from an EMBL/GenBank/DDBJ whole genome shotgun (WGS) entry which is preliminary data.</text>
</comment>
<sequence>MDCECQCPDGYSGNDCSTQVTPSKVIINKAIVKVFPNTDNGDNWDVGIPNAEDALPDVYITVQNSDLNLIFDSPSFYENALSGSGTFYEFSFNPNLEITDYDDPYLISIWDYDPSDTDDFMTSYGFFAYTSNNNFPNVITVVSQSDEILIDLEVTYQW</sequence>
<dbReference type="EMBL" id="BAAAGF010000005">
    <property type="protein sequence ID" value="GAA0749921.1"/>
    <property type="molecule type" value="Genomic_DNA"/>
</dbReference>
<reference evidence="3" key="1">
    <citation type="journal article" date="2019" name="Int. J. Syst. Evol. Microbiol.">
        <title>The Global Catalogue of Microorganisms (GCM) 10K type strain sequencing project: providing services to taxonomists for standard genome sequencing and annotation.</title>
        <authorList>
            <consortium name="The Broad Institute Genomics Platform"/>
            <consortium name="The Broad Institute Genome Sequencing Center for Infectious Disease"/>
            <person name="Wu L."/>
            <person name="Ma J."/>
        </authorList>
    </citation>
    <scope>NUCLEOTIDE SEQUENCE [LARGE SCALE GENOMIC DNA]</scope>
    <source>
        <strain evidence="3">JCM 15976</strain>
    </source>
</reference>
<dbReference type="Proteomes" id="UP001500736">
    <property type="component" value="Unassembled WGS sequence"/>
</dbReference>
<dbReference type="InterPro" id="IPR000742">
    <property type="entry name" value="EGF"/>
</dbReference>
<evidence type="ECO:0000313" key="2">
    <source>
        <dbReference type="EMBL" id="GAA0749921.1"/>
    </source>
</evidence>
<evidence type="ECO:0000259" key="1">
    <source>
        <dbReference type="PROSITE" id="PS01186"/>
    </source>
</evidence>
<evidence type="ECO:0000313" key="3">
    <source>
        <dbReference type="Proteomes" id="UP001500736"/>
    </source>
</evidence>
<dbReference type="PROSITE" id="PS01186">
    <property type="entry name" value="EGF_2"/>
    <property type="match status" value="1"/>
</dbReference>
<keyword evidence="3" id="KW-1185">Reference proteome</keyword>
<proteinExistence type="predicted"/>
<dbReference type="RefSeq" id="WP_343799617.1">
    <property type="nucleotide sequence ID" value="NZ_BAAAGF010000005.1"/>
</dbReference>
<accession>A0ABP3VB23</accession>
<name>A0ABP3VB23_9FLAO</name>
<organism evidence="2 3">
    <name type="scientific">Gaetbulibacter jejuensis</name>
    <dbReference type="NCBI Taxonomy" id="584607"/>
    <lineage>
        <taxon>Bacteria</taxon>
        <taxon>Pseudomonadati</taxon>
        <taxon>Bacteroidota</taxon>
        <taxon>Flavobacteriia</taxon>
        <taxon>Flavobacteriales</taxon>
        <taxon>Flavobacteriaceae</taxon>
        <taxon>Gaetbulibacter</taxon>
    </lineage>
</organism>
<feature type="domain" description="EGF-like" evidence="1">
    <location>
        <begin position="5"/>
        <end position="16"/>
    </location>
</feature>